<keyword evidence="2" id="KW-0732">Signal</keyword>
<evidence type="ECO:0000313" key="3">
    <source>
        <dbReference type="EMBL" id="RLV63226.1"/>
    </source>
</evidence>
<dbReference type="EMBL" id="QUSF01003390">
    <property type="protein sequence ID" value="RLV63226.1"/>
    <property type="molecule type" value="Genomic_DNA"/>
</dbReference>
<dbReference type="CDD" id="cd21931">
    <property type="entry name" value="TD_EMAP-like"/>
    <property type="match status" value="1"/>
</dbReference>
<comment type="caution">
    <text evidence="3">The sequence shown here is derived from an EMBL/GenBank/DDBJ whole genome shotgun (WGS) entry which is preliminary data.</text>
</comment>
<evidence type="ECO:0000256" key="1">
    <source>
        <dbReference type="SAM" id="MobiDB-lite"/>
    </source>
</evidence>
<feature type="compositionally biased region" description="Gly residues" evidence="1">
    <location>
        <begin position="73"/>
        <end position="86"/>
    </location>
</feature>
<dbReference type="Proteomes" id="UP000276834">
    <property type="component" value="Unassembled WGS sequence"/>
</dbReference>
<keyword evidence="4" id="KW-1185">Reference proteome</keyword>
<feature type="region of interest" description="Disordered" evidence="1">
    <location>
        <begin position="26"/>
        <end position="49"/>
    </location>
</feature>
<evidence type="ECO:0000256" key="2">
    <source>
        <dbReference type="SAM" id="SignalP"/>
    </source>
</evidence>
<reference evidence="3 4" key="1">
    <citation type="journal article" date="2018" name="Proc. R. Soc. B">
        <title>A non-coding region near Follistatin controls head colour polymorphism in the Gouldian finch.</title>
        <authorList>
            <person name="Toomey M.B."/>
            <person name="Marques C.I."/>
            <person name="Andrade P."/>
            <person name="Araujo P.M."/>
            <person name="Sabatino S."/>
            <person name="Gazda M.A."/>
            <person name="Afonso S."/>
            <person name="Lopes R.J."/>
            <person name="Corbo J.C."/>
            <person name="Carneiro M."/>
        </authorList>
    </citation>
    <scope>NUCLEOTIDE SEQUENCE [LARGE SCALE GENOMIC DNA]</scope>
    <source>
        <strain evidence="3">Red01</strain>
        <tissue evidence="3">Muscle</tissue>
    </source>
</reference>
<dbReference type="InterPro" id="IPR049813">
    <property type="entry name" value="Elp-1-like_TD"/>
</dbReference>
<name>A0A3L8Q7E6_CHLGU</name>
<proteinExistence type="predicted"/>
<feature type="chain" id="PRO_5018327955" evidence="2">
    <location>
        <begin position="27"/>
        <end position="116"/>
    </location>
</feature>
<dbReference type="AlphaFoldDB" id="A0A3L8Q7E6"/>
<gene>
    <name evidence="3" type="ORF">DV515_00018486</name>
</gene>
<protein>
    <submittedName>
        <fullName evidence="3">Uncharacterized protein</fullName>
    </submittedName>
</protein>
<evidence type="ECO:0000313" key="4">
    <source>
        <dbReference type="Proteomes" id="UP000276834"/>
    </source>
</evidence>
<sequence length="116" mass="12067">MSPYRTMPVTLELRLLLLALALQGEAVSPSVSPATSPPESPSPSETCGAALADVLRRLRELEGHVQALKGHCGDTGGPQAGTGNRGQGEEHGEPRLGQGNTRRARGHRGHGGTWGS</sequence>
<feature type="signal peptide" evidence="2">
    <location>
        <begin position="1"/>
        <end position="26"/>
    </location>
</feature>
<feature type="region of interest" description="Disordered" evidence="1">
    <location>
        <begin position="68"/>
        <end position="116"/>
    </location>
</feature>
<dbReference type="OrthoDB" id="9219624at2759"/>
<organism evidence="3 4">
    <name type="scientific">Chloebia gouldiae</name>
    <name type="common">Gouldian finch</name>
    <name type="synonym">Erythrura gouldiae</name>
    <dbReference type="NCBI Taxonomy" id="44316"/>
    <lineage>
        <taxon>Eukaryota</taxon>
        <taxon>Metazoa</taxon>
        <taxon>Chordata</taxon>
        <taxon>Craniata</taxon>
        <taxon>Vertebrata</taxon>
        <taxon>Euteleostomi</taxon>
        <taxon>Archelosauria</taxon>
        <taxon>Archosauria</taxon>
        <taxon>Dinosauria</taxon>
        <taxon>Saurischia</taxon>
        <taxon>Theropoda</taxon>
        <taxon>Coelurosauria</taxon>
        <taxon>Aves</taxon>
        <taxon>Neognathae</taxon>
        <taxon>Neoaves</taxon>
        <taxon>Telluraves</taxon>
        <taxon>Australaves</taxon>
        <taxon>Passeriformes</taxon>
        <taxon>Passeroidea</taxon>
        <taxon>Passeridae</taxon>
        <taxon>Chloebia</taxon>
    </lineage>
</organism>
<accession>A0A3L8Q7E6</accession>